<comment type="caution">
    <text evidence="1">The sequence shown here is derived from an EMBL/GenBank/DDBJ whole genome shotgun (WGS) entry which is preliminary data.</text>
</comment>
<keyword evidence="2" id="KW-1185">Reference proteome</keyword>
<dbReference type="eggNOG" id="ENOG50313D4">
    <property type="taxonomic scope" value="Bacteria"/>
</dbReference>
<name>S3HSJ7_9HYPH</name>
<dbReference type="AlphaFoldDB" id="S3HSJ7"/>
<dbReference type="HOGENOM" id="CLU_170361_0_0_5"/>
<dbReference type="EMBL" id="AEYE02000027">
    <property type="protein sequence ID" value="EPE96186.1"/>
    <property type="molecule type" value="Genomic_DNA"/>
</dbReference>
<proteinExistence type="predicted"/>
<organism evidence="1 2">
    <name type="scientific">Rhizobium grahamii CCGE 502</name>
    <dbReference type="NCBI Taxonomy" id="990285"/>
    <lineage>
        <taxon>Bacteria</taxon>
        <taxon>Pseudomonadati</taxon>
        <taxon>Pseudomonadota</taxon>
        <taxon>Alphaproteobacteria</taxon>
        <taxon>Hyphomicrobiales</taxon>
        <taxon>Rhizobiaceae</taxon>
        <taxon>Rhizobium/Agrobacterium group</taxon>
        <taxon>Rhizobium</taxon>
    </lineage>
</organism>
<evidence type="ECO:0000313" key="1">
    <source>
        <dbReference type="EMBL" id="EPE96186.1"/>
    </source>
</evidence>
<sequence>MADEYRLRLEGERWSIIDEATLEPARLDGVPFATMEAIEAQHMLKILKGVDRVRKASKRSASIVKKGRFKTLRTPCVQSVTDTFAPLRPPGADCSLCLTCSGSCMRGKLLDLLN</sequence>
<accession>S3HSJ7</accession>
<dbReference type="Proteomes" id="UP000014411">
    <property type="component" value="Unassembled WGS sequence"/>
</dbReference>
<reference evidence="1 2" key="1">
    <citation type="journal article" date="2012" name="J. Bacteriol.">
        <title>Genome sequence of Rhizobium grahamii CCGE502, a broad-host-range symbiont with low nodulation competitiveness in Phaseolus vulgaris.</title>
        <authorList>
            <person name="Althabegoiti M.J."/>
            <person name="Lozano L."/>
            <person name="Torres-Tejerizo G."/>
            <person name="Ormeno-Orrillo E."/>
            <person name="Rogel M.A."/>
            <person name="Gonzalez V."/>
            <person name="Martinez-Romero E."/>
        </authorList>
    </citation>
    <scope>NUCLEOTIDE SEQUENCE [LARGE SCALE GENOMIC DNA]</scope>
    <source>
        <strain evidence="1 2">CCGE 502</strain>
    </source>
</reference>
<gene>
    <name evidence="1" type="ORF">RGCCGE502_21450</name>
</gene>
<evidence type="ECO:0000313" key="2">
    <source>
        <dbReference type="Proteomes" id="UP000014411"/>
    </source>
</evidence>
<protein>
    <submittedName>
        <fullName evidence="1">Uncharacterized protein</fullName>
    </submittedName>
</protein>